<organism evidence="2 3">
    <name type="scientific">Kibdelosporangium aridum</name>
    <dbReference type="NCBI Taxonomy" id="2030"/>
    <lineage>
        <taxon>Bacteria</taxon>
        <taxon>Bacillati</taxon>
        <taxon>Actinomycetota</taxon>
        <taxon>Actinomycetes</taxon>
        <taxon>Pseudonocardiales</taxon>
        <taxon>Pseudonocardiaceae</taxon>
        <taxon>Kibdelosporangium</taxon>
    </lineage>
</organism>
<evidence type="ECO:0000313" key="2">
    <source>
        <dbReference type="EMBL" id="RSM86257.1"/>
    </source>
</evidence>
<dbReference type="AlphaFoldDB" id="A0A428ZDV1"/>
<protein>
    <submittedName>
        <fullName evidence="2">Uncharacterized protein</fullName>
    </submittedName>
</protein>
<feature type="region of interest" description="Disordered" evidence="1">
    <location>
        <begin position="16"/>
        <end position="37"/>
    </location>
</feature>
<dbReference type="EMBL" id="QHKI01000009">
    <property type="protein sequence ID" value="RSM86257.1"/>
    <property type="molecule type" value="Genomic_DNA"/>
</dbReference>
<sequence>MAADKSTLLQVVCDSGRVGEPKKPPPGESVKRVGSAKVTGTTGTVPLKIVTSERTVTEDFNARKQNGKWCFTMR</sequence>
<evidence type="ECO:0000313" key="3">
    <source>
        <dbReference type="Proteomes" id="UP000287547"/>
    </source>
</evidence>
<reference evidence="2 3" key="1">
    <citation type="submission" date="2018-05" db="EMBL/GenBank/DDBJ databases">
        <title>Evolution of GPA BGCs.</title>
        <authorList>
            <person name="Waglechner N."/>
            <person name="Wright G.D."/>
        </authorList>
    </citation>
    <scope>NUCLEOTIDE SEQUENCE [LARGE SCALE GENOMIC DNA]</scope>
    <source>
        <strain evidence="2 3">A82846</strain>
    </source>
</reference>
<comment type="caution">
    <text evidence="2">The sequence shown here is derived from an EMBL/GenBank/DDBJ whole genome shotgun (WGS) entry which is preliminary data.</text>
</comment>
<dbReference type="Proteomes" id="UP000287547">
    <property type="component" value="Unassembled WGS sequence"/>
</dbReference>
<name>A0A428ZDV1_KIBAR</name>
<evidence type="ECO:0000256" key="1">
    <source>
        <dbReference type="SAM" id="MobiDB-lite"/>
    </source>
</evidence>
<proteinExistence type="predicted"/>
<feature type="compositionally biased region" description="Basic and acidic residues" evidence="1">
    <location>
        <begin position="17"/>
        <end position="31"/>
    </location>
</feature>
<gene>
    <name evidence="2" type="ORF">DMH04_13860</name>
</gene>
<accession>A0A428ZDV1</accession>